<evidence type="ECO:0000313" key="1">
    <source>
        <dbReference type="EMBL" id="MPC29048.1"/>
    </source>
</evidence>
<organism evidence="1 2">
    <name type="scientific">Portunus trituberculatus</name>
    <name type="common">Swimming crab</name>
    <name type="synonym">Neptunus trituberculatus</name>
    <dbReference type="NCBI Taxonomy" id="210409"/>
    <lineage>
        <taxon>Eukaryota</taxon>
        <taxon>Metazoa</taxon>
        <taxon>Ecdysozoa</taxon>
        <taxon>Arthropoda</taxon>
        <taxon>Crustacea</taxon>
        <taxon>Multicrustacea</taxon>
        <taxon>Malacostraca</taxon>
        <taxon>Eumalacostraca</taxon>
        <taxon>Eucarida</taxon>
        <taxon>Decapoda</taxon>
        <taxon>Pleocyemata</taxon>
        <taxon>Brachyura</taxon>
        <taxon>Eubrachyura</taxon>
        <taxon>Portunoidea</taxon>
        <taxon>Portunidae</taxon>
        <taxon>Portuninae</taxon>
        <taxon>Portunus</taxon>
    </lineage>
</organism>
<accession>A0A5B7E5J1</accession>
<dbReference type="Proteomes" id="UP000324222">
    <property type="component" value="Unassembled WGS sequence"/>
</dbReference>
<dbReference type="AlphaFoldDB" id="A0A5B7E5J1"/>
<keyword evidence="2" id="KW-1185">Reference proteome</keyword>
<name>A0A5B7E5J1_PORTR</name>
<gene>
    <name evidence="1" type="ORF">E2C01_022265</name>
</gene>
<sequence length="62" mass="6718">MNINVSVIGEGHTGFIFCIANLRLPYRANWTDPDDTPLPNYTPPDPRNTGVGVSGGVVIIYT</sequence>
<reference evidence="1 2" key="1">
    <citation type="submission" date="2019-05" db="EMBL/GenBank/DDBJ databases">
        <title>Another draft genome of Portunus trituberculatus and its Hox gene families provides insights of decapod evolution.</title>
        <authorList>
            <person name="Jeong J.-H."/>
            <person name="Song I."/>
            <person name="Kim S."/>
            <person name="Choi T."/>
            <person name="Kim D."/>
            <person name="Ryu S."/>
            <person name="Kim W."/>
        </authorList>
    </citation>
    <scope>NUCLEOTIDE SEQUENCE [LARGE SCALE GENOMIC DNA]</scope>
    <source>
        <tissue evidence="1">Muscle</tissue>
    </source>
</reference>
<comment type="caution">
    <text evidence="1">The sequence shown here is derived from an EMBL/GenBank/DDBJ whole genome shotgun (WGS) entry which is preliminary data.</text>
</comment>
<evidence type="ECO:0000313" key="2">
    <source>
        <dbReference type="Proteomes" id="UP000324222"/>
    </source>
</evidence>
<proteinExistence type="predicted"/>
<dbReference type="EMBL" id="VSRR010002005">
    <property type="protein sequence ID" value="MPC29048.1"/>
    <property type="molecule type" value="Genomic_DNA"/>
</dbReference>
<protein>
    <submittedName>
        <fullName evidence="1">Uncharacterized protein</fullName>
    </submittedName>
</protein>